<organism evidence="2 3">
    <name type="scientific">Scylla paramamosain</name>
    <name type="common">Mud crab</name>
    <dbReference type="NCBI Taxonomy" id="85552"/>
    <lineage>
        <taxon>Eukaryota</taxon>
        <taxon>Metazoa</taxon>
        <taxon>Ecdysozoa</taxon>
        <taxon>Arthropoda</taxon>
        <taxon>Crustacea</taxon>
        <taxon>Multicrustacea</taxon>
        <taxon>Malacostraca</taxon>
        <taxon>Eumalacostraca</taxon>
        <taxon>Eucarida</taxon>
        <taxon>Decapoda</taxon>
        <taxon>Pleocyemata</taxon>
        <taxon>Brachyura</taxon>
        <taxon>Eubrachyura</taxon>
        <taxon>Portunoidea</taxon>
        <taxon>Portunidae</taxon>
        <taxon>Portuninae</taxon>
        <taxon>Scylla</taxon>
    </lineage>
</organism>
<keyword evidence="3" id="KW-1185">Reference proteome</keyword>
<name>A0AAW0TG30_SCYPA</name>
<accession>A0AAW0TG30</accession>
<feature type="compositionally biased region" description="Acidic residues" evidence="1">
    <location>
        <begin position="410"/>
        <end position="431"/>
    </location>
</feature>
<reference evidence="2 3" key="1">
    <citation type="submission" date="2023-03" db="EMBL/GenBank/DDBJ databases">
        <title>High-quality genome of Scylla paramamosain provides insights in environmental adaptation.</title>
        <authorList>
            <person name="Zhang L."/>
        </authorList>
    </citation>
    <scope>NUCLEOTIDE SEQUENCE [LARGE SCALE GENOMIC DNA]</scope>
    <source>
        <strain evidence="2">LZ_2023a</strain>
        <tissue evidence="2">Muscle</tissue>
    </source>
</reference>
<evidence type="ECO:0000313" key="3">
    <source>
        <dbReference type="Proteomes" id="UP001487740"/>
    </source>
</evidence>
<evidence type="ECO:0000313" key="2">
    <source>
        <dbReference type="EMBL" id="KAK8386088.1"/>
    </source>
</evidence>
<dbReference type="EMBL" id="JARAKH010000031">
    <property type="protein sequence ID" value="KAK8386088.1"/>
    <property type="molecule type" value="Genomic_DNA"/>
</dbReference>
<evidence type="ECO:0000256" key="1">
    <source>
        <dbReference type="SAM" id="MobiDB-lite"/>
    </source>
</evidence>
<feature type="region of interest" description="Disordered" evidence="1">
    <location>
        <begin position="406"/>
        <end position="431"/>
    </location>
</feature>
<sequence>MAVAAGASIYYSHLKLLCILEGPGAIVLSHALKYGTNKSTSVTFSEYLTNLPHTSTANYHALNDDQRRRAFTGPEKIQIANDPSCQSFGITLLHKCIRLACEGVAGISDARWQDDGEMEGLITQIKQAKTLLVHESPQTTDEQQFLDKVEELKSLFNRALQAIKDKYGVCDDETTNVRDNIIRQMQDILQAVTEKVICKMTLNHFKHPSNIPASDTVLRAINRSHLEKFTGHLSGDCLALLPECLKELCLSVSSDQDAAALLAALNEATSSLPKLGCLRIHIPITMETKASIFSPLPDIALVFLVLTGIDKSLMKEACQVASALQPMKKGYFAISFPWCSLDAADWRDMFGHLAAADVRVGWGDIWIPSGIYTFEEKTEQSHLAKTLWQCRVWRVPDEWCFLPYSSPCNSDDDDDDDDDDDGDEENDDDDE</sequence>
<dbReference type="AlphaFoldDB" id="A0AAW0TG30"/>
<proteinExistence type="predicted"/>
<dbReference type="Proteomes" id="UP001487740">
    <property type="component" value="Unassembled WGS sequence"/>
</dbReference>
<gene>
    <name evidence="2" type="ORF">O3P69_010666</name>
</gene>
<protein>
    <submittedName>
        <fullName evidence="2">Uncharacterized protein</fullName>
    </submittedName>
</protein>
<comment type="caution">
    <text evidence="2">The sequence shown here is derived from an EMBL/GenBank/DDBJ whole genome shotgun (WGS) entry which is preliminary data.</text>
</comment>